<dbReference type="InterPro" id="IPR051472">
    <property type="entry name" value="T3SS_Stator/FliH"/>
</dbReference>
<feature type="domain" description="Flagellar assembly protein FliH/Type III secretion system HrpE" evidence="8">
    <location>
        <begin position="75"/>
        <end position="194"/>
    </location>
</feature>
<dbReference type="PANTHER" id="PTHR34982">
    <property type="entry name" value="YOP PROTEINS TRANSLOCATION PROTEIN L"/>
    <property type="match status" value="1"/>
</dbReference>
<keyword evidence="5" id="KW-1005">Bacterial flagellum biogenesis</keyword>
<accession>A3U0Y5</accession>
<evidence type="ECO:0000256" key="7">
    <source>
        <dbReference type="ARBA" id="ARBA00023225"/>
    </source>
</evidence>
<name>A3U0Y5_PSEBH</name>
<sequence length="220" mass="24813">MSFVFDRDFDEEAEFEKRKRIHEQRAIFTPEDLEEAVQKATQDAYEDGRLAGRAEASVQHAETNAARSADALVVLAPRLQEILTQADQHKAALEHQLLDYILTIFRQVVPQLMDDTALLRTEAEIKHAIRMAIGASSLRIVVPADIAGDLTESIDHQVQQAGFHGRVQIQTDHRMQPGDTKVVWDHGMLDFSLNEICDHILKALKQATDDALARRKAELE</sequence>
<dbReference type="GO" id="GO:0015031">
    <property type="term" value="P:protein transport"/>
    <property type="evidence" value="ECO:0007669"/>
    <property type="project" value="UniProtKB-KW"/>
</dbReference>
<dbReference type="RefSeq" id="WP_009803968.1">
    <property type="nucleotide sequence ID" value="NZ_AAMO01000009.1"/>
</dbReference>
<proteinExistence type="inferred from homology"/>
<keyword evidence="6" id="KW-0653">Protein transport</keyword>
<evidence type="ECO:0000256" key="3">
    <source>
        <dbReference type="ARBA" id="ARBA00016507"/>
    </source>
</evidence>
<evidence type="ECO:0000256" key="1">
    <source>
        <dbReference type="ARBA" id="ARBA00003041"/>
    </source>
</evidence>
<evidence type="ECO:0000313" key="10">
    <source>
        <dbReference type="Proteomes" id="UP000004318"/>
    </source>
</evidence>
<dbReference type="GO" id="GO:0044781">
    <property type="term" value="P:bacterial-type flagellum organization"/>
    <property type="evidence" value="ECO:0007669"/>
    <property type="project" value="UniProtKB-KW"/>
</dbReference>
<organism evidence="9 10">
    <name type="scientific">Pseudooceanicola batsensis (strain ATCC BAA-863 / DSM 15984 / KCTC 12145 / HTCC2597)</name>
    <name type="common">Oceanicola batsensis</name>
    <dbReference type="NCBI Taxonomy" id="252305"/>
    <lineage>
        <taxon>Bacteria</taxon>
        <taxon>Pseudomonadati</taxon>
        <taxon>Pseudomonadota</taxon>
        <taxon>Alphaproteobacteria</taxon>
        <taxon>Rhodobacterales</taxon>
        <taxon>Paracoccaceae</taxon>
        <taxon>Pseudooceanicola</taxon>
    </lineage>
</organism>
<keyword evidence="10" id="KW-1185">Reference proteome</keyword>
<dbReference type="OrthoDB" id="7873045at2"/>
<evidence type="ECO:0000256" key="6">
    <source>
        <dbReference type="ARBA" id="ARBA00022927"/>
    </source>
</evidence>
<evidence type="ECO:0000256" key="4">
    <source>
        <dbReference type="ARBA" id="ARBA00022448"/>
    </source>
</evidence>
<reference evidence="9 10" key="1">
    <citation type="journal article" date="2010" name="J. Bacteriol.">
        <title>Genome sequences of Oceanicola granulosus HTCC2516(T) and Oceanicola batsensis HTCC2597(TDelta).</title>
        <authorList>
            <person name="Thrash J.C."/>
            <person name="Cho J.C."/>
            <person name="Vergin K.L."/>
            <person name="Giovannoni S.J."/>
        </authorList>
    </citation>
    <scope>NUCLEOTIDE SEQUENCE [LARGE SCALE GENOMIC DNA]</scope>
    <source>
        <strain evidence="10">ATCC BAA-863 / DSM 15984 / KCTC 12145 / HTCC2597</strain>
    </source>
</reference>
<dbReference type="PANTHER" id="PTHR34982:SF1">
    <property type="entry name" value="FLAGELLAR ASSEMBLY PROTEIN FLIH"/>
    <property type="match status" value="1"/>
</dbReference>
<keyword evidence="7" id="KW-1006">Bacterial flagellum protein export</keyword>
<dbReference type="Proteomes" id="UP000004318">
    <property type="component" value="Unassembled WGS sequence"/>
</dbReference>
<keyword evidence="4" id="KW-0813">Transport</keyword>
<dbReference type="GO" id="GO:0005829">
    <property type="term" value="C:cytosol"/>
    <property type="evidence" value="ECO:0007669"/>
    <property type="project" value="TreeGrafter"/>
</dbReference>
<comment type="function">
    <text evidence="1">Needed for flagellar regrowth and assembly.</text>
</comment>
<gene>
    <name evidence="9" type="ORF">OB2597_20126</name>
</gene>
<evidence type="ECO:0000256" key="5">
    <source>
        <dbReference type="ARBA" id="ARBA00022795"/>
    </source>
</evidence>
<dbReference type="AlphaFoldDB" id="A3U0Y5"/>
<evidence type="ECO:0000313" key="9">
    <source>
        <dbReference type="EMBL" id="EAQ01968.1"/>
    </source>
</evidence>
<dbReference type="STRING" id="252305.OB2597_20126"/>
<dbReference type="EMBL" id="AAMO01000009">
    <property type="protein sequence ID" value="EAQ01968.1"/>
    <property type="molecule type" value="Genomic_DNA"/>
</dbReference>
<evidence type="ECO:0000256" key="2">
    <source>
        <dbReference type="ARBA" id="ARBA00006602"/>
    </source>
</evidence>
<comment type="caution">
    <text evidence="9">The sequence shown here is derived from an EMBL/GenBank/DDBJ whole genome shotgun (WGS) entry which is preliminary data.</text>
</comment>
<dbReference type="Pfam" id="PF02108">
    <property type="entry name" value="FliH"/>
    <property type="match status" value="1"/>
</dbReference>
<dbReference type="InterPro" id="IPR018035">
    <property type="entry name" value="Flagellar_FliH/T3SS_HrpE"/>
</dbReference>
<comment type="similarity">
    <text evidence="2">Belongs to the FliH family.</text>
</comment>
<dbReference type="HOGENOM" id="CLU_107567_0_0_5"/>
<protein>
    <recommendedName>
        <fullName evidence="3">Flagellar assembly protein FliH</fullName>
    </recommendedName>
</protein>
<evidence type="ECO:0000259" key="8">
    <source>
        <dbReference type="Pfam" id="PF02108"/>
    </source>
</evidence>